<proteinExistence type="predicted"/>
<dbReference type="AlphaFoldDB" id="A0A4E0RVB5"/>
<protein>
    <submittedName>
        <fullName evidence="1">Uncharacterized protein</fullName>
    </submittedName>
</protein>
<dbReference type="PANTHER" id="PTHR17695:SF11">
    <property type="entry name" value="SMALL SUBUNIT PROCESSOME COMPONENT 20 HOMOLOG"/>
    <property type="match status" value="1"/>
</dbReference>
<sequence length="409" mass="46276">MTRENRFRFVNYKEEIKNKVVISHKNVHYAEHDQELDSFFASSVERWSSSNSGQELVAFRKRIAPHSVSLQLVHLHQKLIVTELLSFLKLTPVVACTPFLDLVGSLCCDLREDFLPYLQDFLPEIFELIRTQYKDGDVLHQSFNCLSHVTYFLHRPLTQDVSNTLKMFSPILTSHVTHIAEFGAECLAFILRKVSDRHVLLFKMLEVFEENYSLIGILLSEVLRGPHGRLHTSAHEILPLMFGLACGTQASPTPGVRKGIAALLKKRCHPESVKQNAEHIKISAAGMALRETLIRLLGSLDANEVVYLIGLLEVSFDGMKNSPDVLERFKEALSILNTLICSSPTEYAASTEDSFGACFSKALSVSASEDIIPVFTKFLRGSIRRYNPFDQIRMVCRGLFRQELLDFNG</sequence>
<dbReference type="GO" id="GO:0030686">
    <property type="term" value="C:90S preribosome"/>
    <property type="evidence" value="ECO:0007669"/>
    <property type="project" value="TreeGrafter"/>
</dbReference>
<evidence type="ECO:0000313" key="2">
    <source>
        <dbReference type="Proteomes" id="UP000230066"/>
    </source>
</evidence>
<dbReference type="PANTHER" id="PTHR17695">
    <property type="entry name" value="SMALL SUBUNIT PROCESSOME COMPONENT 20 HOMOLOG"/>
    <property type="match status" value="1"/>
</dbReference>
<reference evidence="1" key="1">
    <citation type="submission" date="2019-03" db="EMBL/GenBank/DDBJ databases">
        <title>Improved annotation for the trematode Fasciola hepatica.</title>
        <authorList>
            <person name="Choi Y.-J."/>
            <person name="Martin J."/>
            <person name="Mitreva M."/>
        </authorList>
    </citation>
    <scope>NUCLEOTIDE SEQUENCE [LARGE SCALE GENOMIC DNA]</scope>
</reference>
<dbReference type="GO" id="GO:0032040">
    <property type="term" value="C:small-subunit processome"/>
    <property type="evidence" value="ECO:0007669"/>
    <property type="project" value="TreeGrafter"/>
</dbReference>
<organism evidence="1 2">
    <name type="scientific">Fasciola hepatica</name>
    <name type="common">Liver fluke</name>
    <dbReference type="NCBI Taxonomy" id="6192"/>
    <lineage>
        <taxon>Eukaryota</taxon>
        <taxon>Metazoa</taxon>
        <taxon>Spiralia</taxon>
        <taxon>Lophotrochozoa</taxon>
        <taxon>Platyhelminthes</taxon>
        <taxon>Trematoda</taxon>
        <taxon>Digenea</taxon>
        <taxon>Plagiorchiida</taxon>
        <taxon>Echinostomata</taxon>
        <taxon>Echinostomatoidea</taxon>
        <taxon>Fasciolidae</taxon>
        <taxon>Fasciola</taxon>
    </lineage>
</organism>
<accession>A0A4E0RVB5</accession>
<dbReference type="EMBL" id="JXXN02011047">
    <property type="protein sequence ID" value="THD18480.1"/>
    <property type="molecule type" value="Genomic_DNA"/>
</dbReference>
<name>A0A4E0RVB5_FASHE</name>
<dbReference type="InterPro" id="IPR052575">
    <property type="entry name" value="SSU_processome_comp_20"/>
</dbReference>
<dbReference type="InterPro" id="IPR011989">
    <property type="entry name" value="ARM-like"/>
</dbReference>
<evidence type="ECO:0000313" key="1">
    <source>
        <dbReference type="EMBL" id="THD18480.1"/>
    </source>
</evidence>
<keyword evidence="2" id="KW-1185">Reference proteome</keyword>
<dbReference type="SUPFAM" id="SSF48371">
    <property type="entry name" value="ARM repeat"/>
    <property type="match status" value="1"/>
</dbReference>
<dbReference type="InterPro" id="IPR016024">
    <property type="entry name" value="ARM-type_fold"/>
</dbReference>
<comment type="caution">
    <text evidence="1">The sequence shown here is derived from an EMBL/GenBank/DDBJ whole genome shotgun (WGS) entry which is preliminary data.</text>
</comment>
<gene>
    <name evidence="1" type="ORF">D915_010945</name>
</gene>
<dbReference type="Proteomes" id="UP000230066">
    <property type="component" value="Unassembled WGS sequence"/>
</dbReference>
<dbReference type="Gene3D" id="1.25.10.10">
    <property type="entry name" value="Leucine-rich Repeat Variant"/>
    <property type="match status" value="1"/>
</dbReference>